<evidence type="ECO:0000313" key="1">
    <source>
        <dbReference type="EMBL" id="GAV61290.1"/>
    </source>
</evidence>
<reference evidence="2" key="1">
    <citation type="submission" date="2016-04" db="EMBL/GenBank/DDBJ databases">
        <title>Cephalotus genome sequencing.</title>
        <authorList>
            <person name="Fukushima K."/>
            <person name="Hasebe M."/>
            <person name="Fang X."/>
        </authorList>
    </citation>
    <scope>NUCLEOTIDE SEQUENCE [LARGE SCALE GENOMIC DNA]</scope>
    <source>
        <strain evidence="2">cv. St1</strain>
    </source>
</reference>
<gene>
    <name evidence="1" type="ORF">CFOL_v3_04817</name>
</gene>
<keyword evidence="2" id="KW-1185">Reference proteome</keyword>
<dbReference type="InParanoid" id="A0A1Q3AZZ9"/>
<dbReference type="OrthoDB" id="8063676at2759"/>
<name>A0A1Q3AZZ9_CEPFO</name>
<dbReference type="PANTHER" id="PTHR35317">
    <property type="entry name" value="OS04G0629600 PROTEIN"/>
    <property type="match status" value="1"/>
</dbReference>
<sequence length="152" mass="17583">MAANGSNLQQSMIPIFKGENYEFWSIKMKTLFRSQELWEIVEDGVPPNEDQGRMRELKKRDAKALFFIQQGLHETVFSRVSAAETAKEAWDTLRNEFQGTTKVKAVKLQTLRRNFETLQMNAGESIQDFFSRGMTVVNQMRSYGEKISLVHL</sequence>
<dbReference type="PANTHER" id="PTHR35317:SF35">
    <property type="entry name" value="DUF4219 DOMAIN-CONTAINING PROTEIN"/>
    <property type="match status" value="1"/>
</dbReference>
<comment type="caution">
    <text evidence="1">The sequence shown here is derived from an EMBL/GenBank/DDBJ whole genome shotgun (WGS) entry which is preliminary data.</text>
</comment>
<proteinExistence type="predicted"/>
<dbReference type="EMBL" id="BDDD01000192">
    <property type="protein sequence ID" value="GAV61290.1"/>
    <property type="molecule type" value="Genomic_DNA"/>
</dbReference>
<dbReference type="Proteomes" id="UP000187406">
    <property type="component" value="Unassembled WGS sequence"/>
</dbReference>
<accession>A0A1Q3AZZ9</accession>
<dbReference type="Pfam" id="PF14223">
    <property type="entry name" value="Retrotran_gag_2"/>
    <property type="match status" value="1"/>
</dbReference>
<evidence type="ECO:0000313" key="2">
    <source>
        <dbReference type="Proteomes" id="UP000187406"/>
    </source>
</evidence>
<dbReference type="STRING" id="3775.A0A1Q3AZZ9"/>
<organism evidence="1 2">
    <name type="scientific">Cephalotus follicularis</name>
    <name type="common">Albany pitcher plant</name>
    <dbReference type="NCBI Taxonomy" id="3775"/>
    <lineage>
        <taxon>Eukaryota</taxon>
        <taxon>Viridiplantae</taxon>
        <taxon>Streptophyta</taxon>
        <taxon>Embryophyta</taxon>
        <taxon>Tracheophyta</taxon>
        <taxon>Spermatophyta</taxon>
        <taxon>Magnoliopsida</taxon>
        <taxon>eudicotyledons</taxon>
        <taxon>Gunneridae</taxon>
        <taxon>Pentapetalae</taxon>
        <taxon>rosids</taxon>
        <taxon>fabids</taxon>
        <taxon>Oxalidales</taxon>
        <taxon>Cephalotaceae</taxon>
        <taxon>Cephalotus</taxon>
    </lineage>
</organism>
<dbReference type="AlphaFoldDB" id="A0A1Q3AZZ9"/>
<protein>
    <submittedName>
        <fullName evidence="1">DUF4219 domain-containing protein/UBN2 domain-containing protein</fullName>
    </submittedName>
</protein>